<reference evidence="1 2" key="1">
    <citation type="submission" date="2019-03" db="EMBL/GenBank/DDBJ databases">
        <authorList>
            <person name="Zhang S."/>
        </authorList>
    </citation>
    <scope>NUCLEOTIDE SEQUENCE [LARGE SCALE GENOMIC DNA]</scope>
    <source>
        <strain evidence="1 2">S4J41</strain>
    </source>
</reference>
<evidence type="ECO:0000313" key="2">
    <source>
        <dbReference type="Proteomes" id="UP000294662"/>
    </source>
</evidence>
<accession>A0A4R5EU87</accession>
<comment type="caution">
    <text evidence="1">The sequence shown here is derived from an EMBL/GenBank/DDBJ whole genome shotgun (WGS) entry which is preliminary data.</text>
</comment>
<dbReference type="OrthoDB" id="7274329at2"/>
<protein>
    <submittedName>
        <fullName evidence="1">Uncharacterized protein</fullName>
    </submittedName>
</protein>
<dbReference type="EMBL" id="SMFP01000005">
    <property type="protein sequence ID" value="TDE38360.1"/>
    <property type="molecule type" value="Genomic_DNA"/>
</dbReference>
<organism evidence="1 2">
    <name type="scientific">Antarcticimicrobium sediminis</name>
    <dbReference type="NCBI Taxonomy" id="2546227"/>
    <lineage>
        <taxon>Bacteria</taxon>
        <taxon>Pseudomonadati</taxon>
        <taxon>Pseudomonadota</taxon>
        <taxon>Alphaproteobacteria</taxon>
        <taxon>Rhodobacterales</taxon>
        <taxon>Paracoccaceae</taxon>
        <taxon>Antarcticimicrobium</taxon>
    </lineage>
</organism>
<name>A0A4R5EU87_9RHOB</name>
<gene>
    <name evidence="1" type="ORF">E1B25_09560</name>
</gene>
<dbReference type="AlphaFoldDB" id="A0A4R5EU87"/>
<dbReference type="RefSeq" id="WP_132828750.1">
    <property type="nucleotide sequence ID" value="NZ_SMFP01000005.1"/>
</dbReference>
<dbReference type="Proteomes" id="UP000294662">
    <property type="component" value="Unassembled WGS sequence"/>
</dbReference>
<sequence>MKPIAPLICVALLLATCAPMSLYYRPGVSVARMQTDTTRCEVRALKQAPVATQIRQYPPTFVPGVRHCNAKGECWTRPGHWVDGAIYSVDVNSGLRARVMQLCMSEKGYDPVSLPICPVEVRKATPPGVTTVLPRLSKNACVIRNQDGSWQIVAR</sequence>
<proteinExistence type="predicted"/>
<keyword evidence="2" id="KW-1185">Reference proteome</keyword>
<evidence type="ECO:0000313" key="1">
    <source>
        <dbReference type="EMBL" id="TDE38360.1"/>
    </source>
</evidence>